<dbReference type="AlphaFoldDB" id="A0A7S0NMZ4"/>
<sequence>MPDVRWLAALFLRFSVFAVYAAVVFGQLSAARTEARKLLDAGKPYLARAKLKAAIELQRKQQTQEVADLLSDLADVYSRLDKEAEALAALEEAAETVAVLHGHGDSRYGLALDKLAGAHMQAGEHGKAYELYQELLDAMRRNLGTAHPGYQFMLSKLAQAAAAADKQHAAAEAFGELLEMANPSRAAEDVASVRVQYSIALAKMGKLEKALKQAILAEQEYAASEGAGSLQHAASINGVAGVLEKIGRDDEAVAAMSRAHELVQALDHAQPDKEERLRQAKRNLDGLKEHIRRKREVDKRRAAERRKQEL</sequence>
<protein>
    <recommendedName>
        <fullName evidence="3">MalT-like TPR region domain-containing protein</fullName>
    </recommendedName>
</protein>
<dbReference type="Gene3D" id="1.25.40.10">
    <property type="entry name" value="Tetratricopeptide repeat domain"/>
    <property type="match status" value="2"/>
</dbReference>
<evidence type="ECO:0000256" key="1">
    <source>
        <dbReference type="SAM" id="MobiDB-lite"/>
    </source>
</evidence>
<accession>A0A7S0NMZ4</accession>
<evidence type="ECO:0008006" key="3">
    <source>
        <dbReference type="Google" id="ProtNLM"/>
    </source>
</evidence>
<dbReference type="InterPro" id="IPR011990">
    <property type="entry name" value="TPR-like_helical_dom_sf"/>
</dbReference>
<reference evidence="2" key="1">
    <citation type="submission" date="2021-01" db="EMBL/GenBank/DDBJ databases">
        <authorList>
            <person name="Corre E."/>
            <person name="Pelletier E."/>
            <person name="Niang G."/>
            <person name="Scheremetjew M."/>
            <person name="Finn R."/>
            <person name="Kale V."/>
            <person name="Holt S."/>
            <person name="Cochrane G."/>
            <person name="Meng A."/>
            <person name="Brown T."/>
            <person name="Cohen L."/>
        </authorList>
    </citation>
    <scope>NUCLEOTIDE SEQUENCE</scope>
    <source>
        <strain evidence="2">RCC1130</strain>
    </source>
</reference>
<evidence type="ECO:0000313" key="2">
    <source>
        <dbReference type="EMBL" id="CAD8524199.1"/>
    </source>
</evidence>
<name>A0A7S0NMZ4_9EUKA</name>
<organism evidence="2">
    <name type="scientific">Calcidiscus leptoporus</name>
    <dbReference type="NCBI Taxonomy" id="127549"/>
    <lineage>
        <taxon>Eukaryota</taxon>
        <taxon>Haptista</taxon>
        <taxon>Haptophyta</taxon>
        <taxon>Prymnesiophyceae</taxon>
        <taxon>Coccolithales</taxon>
        <taxon>Calcidiscaceae</taxon>
        <taxon>Calcidiscus</taxon>
    </lineage>
</organism>
<gene>
    <name evidence="2" type="ORF">CLEP1334_LOCUS995</name>
</gene>
<feature type="compositionally biased region" description="Basic and acidic residues" evidence="1">
    <location>
        <begin position="269"/>
        <end position="310"/>
    </location>
</feature>
<proteinExistence type="predicted"/>
<dbReference type="EMBL" id="HBER01001894">
    <property type="protein sequence ID" value="CAD8524199.1"/>
    <property type="molecule type" value="Transcribed_RNA"/>
</dbReference>
<dbReference type="SUPFAM" id="SSF48452">
    <property type="entry name" value="TPR-like"/>
    <property type="match status" value="2"/>
</dbReference>
<feature type="region of interest" description="Disordered" evidence="1">
    <location>
        <begin position="268"/>
        <end position="310"/>
    </location>
</feature>